<dbReference type="EMBL" id="DS233156">
    <property type="protein sequence ID" value="EDS28395.1"/>
    <property type="molecule type" value="Genomic_DNA"/>
</dbReference>
<name>B0XHG6_CULQU</name>
<feature type="compositionally biased region" description="Polar residues" evidence="1">
    <location>
        <begin position="28"/>
        <end position="47"/>
    </location>
</feature>
<evidence type="ECO:0000313" key="2">
    <source>
        <dbReference type="EMBL" id="EDS28395.1"/>
    </source>
</evidence>
<dbReference type="Proteomes" id="UP000002320">
    <property type="component" value="Unassembled WGS sequence"/>
</dbReference>
<dbReference type="VEuPathDB" id="VectorBase:CPIJ018699"/>
<evidence type="ECO:0000313" key="3">
    <source>
        <dbReference type="EnsemblMetazoa" id="CPIJ018699-PA"/>
    </source>
</evidence>
<sequence length="81" mass="9183">MTSPPFRTCHIPRIPLMPSSPLHPQPSPMSHLNTASSTPFTGEQTNRAPCFDLDAKPIRKEFNRFLVHFDGFDHSDDDFAM</sequence>
<reference evidence="2" key="1">
    <citation type="submission" date="2007-03" db="EMBL/GenBank/DDBJ databases">
        <title>Annotation of Culex pipiens quinquefasciatus.</title>
        <authorList>
            <consortium name="The Broad Institute Genome Sequencing Platform"/>
            <person name="Atkinson P.W."/>
            <person name="Hemingway J."/>
            <person name="Christensen B.M."/>
            <person name="Higgs S."/>
            <person name="Kodira C."/>
            <person name="Hannick L."/>
            <person name="Megy K."/>
            <person name="O'Leary S."/>
            <person name="Pearson M."/>
            <person name="Haas B.J."/>
            <person name="Mauceli E."/>
            <person name="Wortman J.R."/>
            <person name="Lee N.H."/>
            <person name="Guigo R."/>
            <person name="Stanke M."/>
            <person name="Alvarado L."/>
            <person name="Amedeo P."/>
            <person name="Antoine C.H."/>
            <person name="Arensburger P."/>
            <person name="Bidwell S.L."/>
            <person name="Crawford M."/>
            <person name="Camaro F."/>
            <person name="Devon K."/>
            <person name="Engels R."/>
            <person name="Hammond M."/>
            <person name="Howarth C."/>
            <person name="Koehrsen M."/>
            <person name="Lawson D."/>
            <person name="Montgomery P."/>
            <person name="Nene V."/>
            <person name="Nusbaum C."/>
            <person name="Puiu D."/>
            <person name="Romero-Severson J."/>
            <person name="Severson D.W."/>
            <person name="Shumway M."/>
            <person name="Sisk P."/>
            <person name="Stolte C."/>
            <person name="Zeng Q."/>
            <person name="Eisenstadt E."/>
            <person name="Fraser-Liggett C."/>
            <person name="Strausberg R."/>
            <person name="Galagan J."/>
            <person name="Birren B."/>
            <person name="Collins F.H."/>
        </authorList>
    </citation>
    <scope>NUCLEOTIDE SEQUENCE [LARGE SCALE GENOMIC DNA]</scope>
    <source>
        <strain evidence="2">JHB</strain>
    </source>
</reference>
<gene>
    <name evidence="3" type="primary">6052909</name>
    <name evidence="2" type="ORF">CpipJ_CPIJ018699</name>
</gene>
<dbReference type="AlphaFoldDB" id="B0XHG6"/>
<dbReference type="KEGG" id="cqu:CpipJ_CPIJ018699"/>
<dbReference type="InParanoid" id="B0XHG6"/>
<organism>
    <name type="scientific">Culex quinquefasciatus</name>
    <name type="common">Southern house mosquito</name>
    <name type="synonym">Culex pungens</name>
    <dbReference type="NCBI Taxonomy" id="7176"/>
    <lineage>
        <taxon>Eukaryota</taxon>
        <taxon>Metazoa</taxon>
        <taxon>Ecdysozoa</taxon>
        <taxon>Arthropoda</taxon>
        <taxon>Hexapoda</taxon>
        <taxon>Insecta</taxon>
        <taxon>Pterygota</taxon>
        <taxon>Neoptera</taxon>
        <taxon>Endopterygota</taxon>
        <taxon>Diptera</taxon>
        <taxon>Nematocera</taxon>
        <taxon>Culicoidea</taxon>
        <taxon>Culicidae</taxon>
        <taxon>Culicinae</taxon>
        <taxon>Culicini</taxon>
        <taxon>Culex</taxon>
        <taxon>Culex</taxon>
    </lineage>
</organism>
<dbReference type="HOGENOM" id="CLU_2576186_0_0_1"/>
<proteinExistence type="predicted"/>
<protein>
    <submittedName>
        <fullName evidence="2 3">Mediator complex subunit rgr-1</fullName>
    </submittedName>
</protein>
<evidence type="ECO:0000313" key="4">
    <source>
        <dbReference type="Proteomes" id="UP000002320"/>
    </source>
</evidence>
<dbReference type="EnsemblMetazoa" id="CPIJ018699-RA">
    <property type="protein sequence ID" value="CPIJ018699-PA"/>
    <property type="gene ID" value="CPIJ018699"/>
</dbReference>
<evidence type="ECO:0000256" key="1">
    <source>
        <dbReference type="SAM" id="MobiDB-lite"/>
    </source>
</evidence>
<feature type="region of interest" description="Disordered" evidence="1">
    <location>
        <begin position="13"/>
        <end position="48"/>
    </location>
</feature>
<accession>B0XHG6</accession>
<reference evidence="3" key="2">
    <citation type="submission" date="2020-05" db="UniProtKB">
        <authorList>
            <consortium name="EnsemblMetazoa"/>
        </authorList>
    </citation>
    <scope>IDENTIFICATION</scope>
    <source>
        <strain evidence="3">JHB</strain>
    </source>
</reference>
<keyword evidence="4" id="KW-1185">Reference proteome</keyword>